<dbReference type="InterPro" id="IPR001343">
    <property type="entry name" value="Hemolysn_Ca-bd"/>
</dbReference>
<gene>
    <name evidence="2" type="ORF">FHS82_002550</name>
</gene>
<accession>A0ABX0V0K1</accession>
<dbReference type="SUPFAM" id="SSF56300">
    <property type="entry name" value="Metallo-dependent phosphatases"/>
    <property type="match status" value="1"/>
</dbReference>
<dbReference type="InterPro" id="IPR013783">
    <property type="entry name" value="Ig-like_fold"/>
</dbReference>
<dbReference type="SUPFAM" id="SSF51120">
    <property type="entry name" value="beta-Roll"/>
    <property type="match status" value="1"/>
</dbReference>
<comment type="caution">
    <text evidence="2">The sequence shown here is derived from an EMBL/GenBank/DDBJ whole genome shotgun (WGS) entry which is preliminary data.</text>
</comment>
<dbReference type="Gene3D" id="2.60.120.560">
    <property type="entry name" value="Exo-inulinase, domain 1"/>
    <property type="match status" value="2"/>
</dbReference>
<dbReference type="Gene3D" id="2.60.40.10">
    <property type="entry name" value="Immunoglobulins"/>
    <property type="match status" value="1"/>
</dbReference>
<dbReference type="EMBL" id="JAASQI010000005">
    <property type="protein sequence ID" value="NIJ58702.1"/>
    <property type="molecule type" value="Genomic_DNA"/>
</dbReference>
<evidence type="ECO:0000313" key="3">
    <source>
        <dbReference type="Proteomes" id="UP001429580"/>
    </source>
</evidence>
<dbReference type="Pfam" id="PF00149">
    <property type="entry name" value="Metallophos"/>
    <property type="match status" value="1"/>
</dbReference>
<dbReference type="PANTHER" id="PTHR43143:SF5">
    <property type="entry name" value="SECRETED PROTEIN"/>
    <property type="match status" value="1"/>
</dbReference>
<dbReference type="Pfam" id="PF00353">
    <property type="entry name" value="HemolysinCabind"/>
    <property type="match status" value="1"/>
</dbReference>
<dbReference type="InterPro" id="IPR011049">
    <property type="entry name" value="Serralysin-like_metalloprot_C"/>
</dbReference>
<sequence>MAASPQDAAIATPVNAFLVRKGEEPQVIDLNGKFGTGYTFSVQTSNGDSVAATVDANGLLKLSFGDYGHSDIRITATASDGSAIVDDFRVRVAGENAYTIAVIPDTQDYTANYASPSIFSRMTQWLVDNKESLNIQFVTHVGDVTYHNTDAEWQRAEESLRILDGKLPYSILPGNHDLASGGSAGSRTLDNLSKYFTVAEQSKLPGFGGVYDKEPESFWNSYHTFTAPDGTKWLNLSLEFGPRDDVLRWAAEVIEGHLDHRVIVTTHGYMAGDERVGSMTPQLTGENAGPAYGVGNDERGSSDGDGIWEKLVSKYPNVAFTFSGHNFIDGAQTQISYGAGGQPVFQMMVNYQNGVAAETTGNGNEANGSNGGNGAIRLITIDPENDAVYTETYFTEFDDYLDGYRGKPELDRDGLTGYYAGHQETFTGVDLSTPLDVPVAKAGKDLFVEATGDVAHFRLDASQTILPADADVSYVWKDSEGTVVATGRNPFIYQEAGSRVLTLEVTDANGYTSADDVRVTVIGKNTLLSDNFNDGNTNGWSAPTDIKLAELGAPSDFGLPEMTGGEAEILKFPKYTKQQHLLFKPELANVPANGLVTSYTFAFDVLLPTNSGGWWSLFQTDVTNNSDAEFYLRNDNDGTGSLGISSVYQGDFKYGSWQRVAFTFEKQTDSSYIIKKYIEGQYVGQQTDSYRGGRFDIDPTKGVLLFTDDDSDTTGGYINSFLFADHALSQQEITSFGKASAGGISSQAIAGATQFDFTNGKLSATFGTGTLNVPDVVVSSPLKVVGTVKSGETDGEGTLKDLTNGGTNILVWNNVEAKQWNDYVYDLTLRTNDNSGQIGVVFRYQDQSNYYRVTFDINGNARSLVKVQNGQTTVLAQVEKGIVMDADAELRVAVIGNEIRVLLDNHDIFGGPVTDSAPLAGGTVGVYSSAQDTASFDNVLVNKVALTAHGETGARVLDSDGDGNVQVSVSAASSFGPREIVEYRWVLGDKVVATGKNAVVTLPVNAADITLEVRDAAGNWASDKVLVDIAAQKDILLQEDFSAGTAGWRFVDEGEYNADANWRVTNGELVQDANVYSRQLTSGWNATSSNLWDRGWSPLGDGDYILRKGTYAVYEGAGASQWQDYSVETLLNVGQGKSTGVLFYYQDENNYYKLDINKENQLIQITRLVDGIETILGRTGGHISRQQDTLVRVDIEDHVITVTIDGEKIFANVIEDRSLDHGTIALYNWGAANGLSYDDVKVVSLKDVPVDTTPPTIAGIRALTDDVGADTVVFEVTFDEAVKDVDAADFALIATGLKDGYAIDKVEGEGSTWTVTVTGVVGRGSLALALAQDVAITDAAGNALAWSDVSAAHQVLSPYEIVKNQFGGNDIYLYDADALVADLGTNAIDRVFYDGEKATVVLPDNIEQGTLLDAAKDSSLFGGAGDNTLTGNAFDNVIRGGAGRDVMTGGKGADTFLFDAADQSGARQIDLVTDFNIGEGDKLAFDGLGVHQQASGRGTSQAFTNGVLTNTISNMLSSLTNDVALATTYVASVMGQNSVAAFRFDDNWYVVQTGDRTGNINGLSNALTMLNPTGLRTVNNMAEGNLSIENVVELDLVGTTAIRDLGQIVGYDLVG</sequence>
<dbReference type="Gene3D" id="3.60.21.10">
    <property type="match status" value="1"/>
</dbReference>
<dbReference type="InterPro" id="IPR013320">
    <property type="entry name" value="ConA-like_dom_sf"/>
</dbReference>
<evidence type="ECO:0000313" key="2">
    <source>
        <dbReference type="EMBL" id="NIJ58702.1"/>
    </source>
</evidence>
<dbReference type="Proteomes" id="UP001429580">
    <property type="component" value="Unassembled WGS sequence"/>
</dbReference>
<dbReference type="Gene3D" id="2.150.10.10">
    <property type="entry name" value="Serralysin-like metalloprotease, C-terminal"/>
    <property type="match status" value="1"/>
</dbReference>
<dbReference type="SUPFAM" id="SSF49899">
    <property type="entry name" value="Concanavalin A-like lectins/glucanases"/>
    <property type="match status" value="1"/>
</dbReference>
<name>A0ABX0V0K1_9HYPH</name>
<feature type="domain" description="Calcineurin-like phosphoesterase" evidence="1">
    <location>
        <begin position="99"/>
        <end position="325"/>
    </location>
</feature>
<keyword evidence="3" id="KW-1185">Reference proteome</keyword>
<reference evidence="2 3" key="1">
    <citation type="submission" date="2020-03" db="EMBL/GenBank/DDBJ databases">
        <title>Genomic Encyclopedia of Type Strains, Phase IV (KMG-IV): sequencing the most valuable type-strain genomes for metagenomic binning, comparative biology and taxonomic classification.</title>
        <authorList>
            <person name="Goeker M."/>
        </authorList>
    </citation>
    <scope>NUCLEOTIDE SEQUENCE [LARGE SCALE GENOMIC DNA]</scope>
    <source>
        <strain evidence="2 3">DSM 103870</strain>
    </source>
</reference>
<dbReference type="PANTHER" id="PTHR43143">
    <property type="entry name" value="METALLOPHOSPHOESTERASE, CALCINEURIN SUPERFAMILY"/>
    <property type="match status" value="1"/>
</dbReference>
<dbReference type="RefSeq" id="WP_208394212.1">
    <property type="nucleotide sequence ID" value="NZ_JAASQI010000005.1"/>
</dbReference>
<dbReference type="InterPro" id="IPR051918">
    <property type="entry name" value="STPP_CPPED1"/>
</dbReference>
<evidence type="ECO:0000259" key="1">
    <source>
        <dbReference type="Pfam" id="PF00149"/>
    </source>
</evidence>
<dbReference type="InterPro" id="IPR004843">
    <property type="entry name" value="Calcineurin-like_PHP"/>
</dbReference>
<protein>
    <submittedName>
        <fullName evidence="2">3',5'-cyclic AMP phosphodiesterase CpdA</fullName>
    </submittedName>
</protein>
<proteinExistence type="predicted"/>
<dbReference type="InterPro" id="IPR029052">
    <property type="entry name" value="Metallo-depent_PP-like"/>
</dbReference>
<organism evidence="2 3">
    <name type="scientific">Pseudochelatococcus lubricantis</name>
    <dbReference type="NCBI Taxonomy" id="1538102"/>
    <lineage>
        <taxon>Bacteria</taxon>
        <taxon>Pseudomonadati</taxon>
        <taxon>Pseudomonadota</taxon>
        <taxon>Alphaproteobacteria</taxon>
        <taxon>Hyphomicrobiales</taxon>
        <taxon>Chelatococcaceae</taxon>
        <taxon>Pseudochelatococcus</taxon>
    </lineage>
</organism>